<dbReference type="PROSITE" id="PS51257">
    <property type="entry name" value="PROKAR_LIPOPROTEIN"/>
    <property type="match status" value="1"/>
</dbReference>
<dbReference type="RefSeq" id="WP_130162673.1">
    <property type="nucleotide sequence ID" value="NZ_SGIM01000010.1"/>
</dbReference>
<reference evidence="2 3" key="1">
    <citation type="submission" date="2019-02" db="EMBL/GenBank/DDBJ databases">
        <title>The draft genome of Acinetobacter halotolerans strain JCM 31009.</title>
        <authorList>
            <person name="Qin J."/>
            <person name="Feng Y."/>
            <person name="Nemec A."/>
            <person name="Zong Z."/>
        </authorList>
    </citation>
    <scope>NUCLEOTIDE SEQUENCE [LARGE SCALE GENOMIC DNA]</scope>
    <source>
        <strain evidence="2 3">JCM 31009</strain>
    </source>
</reference>
<dbReference type="AlphaFoldDB" id="A0A4Q6X7M5"/>
<dbReference type="EMBL" id="SGIM01000010">
    <property type="protein sequence ID" value="RZF50868.1"/>
    <property type="molecule type" value="Genomic_DNA"/>
</dbReference>
<organism evidence="2 3">
    <name type="scientific">Acinetobacter halotolerans</name>
    <dbReference type="NCBI Taxonomy" id="1752076"/>
    <lineage>
        <taxon>Bacteria</taxon>
        <taxon>Pseudomonadati</taxon>
        <taxon>Pseudomonadota</taxon>
        <taxon>Gammaproteobacteria</taxon>
        <taxon>Moraxellales</taxon>
        <taxon>Moraxellaceae</taxon>
        <taxon>Acinetobacter</taxon>
    </lineage>
</organism>
<gene>
    <name evidence="2" type="ORF">EXE30_12035</name>
</gene>
<protein>
    <submittedName>
        <fullName evidence="2">DUF3261 domain-containing protein</fullName>
    </submittedName>
</protein>
<feature type="chain" id="PRO_5021011469" evidence="1">
    <location>
        <begin position="26"/>
        <end position="184"/>
    </location>
</feature>
<keyword evidence="3" id="KW-1185">Reference proteome</keyword>
<proteinExistence type="predicted"/>
<dbReference type="Proteomes" id="UP000292110">
    <property type="component" value="Unassembled WGS sequence"/>
</dbReference>
<evidence type="ECO:0000313" key="2">
    <source>
        <dbReference type="EMBL" id="RZF50868.1"/>
    </source>
</evidence>
<comment type="caution">
    <text evidence="2">The sequence shown here is derived from an EMBL/GenBank/DDBJ whole genome shotgun (WGS) entry which is preliminary data.</text>
</comment>
<keyword evidence="1" id="KW-0732">Signal</keyword>
<accession>A0A4Q6X7M5</accession>
<evidence type="ECO:0000313" key="3">
    <source>
        <dbReference type="Proteomes" id="UP000292110"/>
    </source>
</evidence>
<evidence type="ECO:0000256" key="1">
    <source>
        <dbReference type="SAM" id="SignalP"/>
    </source>
</evidence>
<name>A0A4Q6X7M5_9GAMM</name>
<sequence>MQRIWLSLLCCSALLLVGCQLTPHAQGLQSSHWTAQHYQRQDQVEVQWKDKSYSFLLYQQQQGQQLSLVGLGLTGQPLFALQFDGQQVKVQQRIQQMRLLPFEFVVRDILFATYPNFSQLGQQAVSIEHSTNHQRVFIGGKSILQIQQQEKLIELDNLQVPYRMTLSPIENTLNADQPEQAVQP</sequence>
<dbReference type="InterPro" id="IPR021675">
    <property type="entry name" value="DUF3261"/>
</dbReference>
<dbReference type="Pfam" id="PF11659">
    <property type="entry name" value="DUF3261"/>
    <property type="match status" value="1"/>
</dbReference>
<feature type="signal peptide" evidence="1">
    <location>
        <begin position="1"/>
        <end position="25"/>
    </location>
</feature>